<dbReference type="InterPro" id="IPR025738">
    <property type="entry name" value="BatD"/>
</dbReference>
<dbReference type="PANTHER" id="PTHR40940">
    <property type="entry name" value="PROTEIN BATD-RELATED"/>
    <property type="match status" value="1"/>
</dbReference>
<protein>
    <submittedName>
        <fullName evidence="3">Uncharacterized protein</fullName>
    </submittedName>
</protein>
<sequence length="347" mass="38431">MRWRNLILYIFLAGAVRPLNTFAQHTFDDLPVHDPSVVSVLDPNENAGKKIKDNIFILATINRSYCYPGEQLLLTYRLYTALQSTSTIAAKPSLVGFTAKESGQKEEPLPEKEISRKLYDGFTIWQVLVTPLQPGDDTIGPLLVNNDVKYLDATGRPGHYSGVVGSNKVIIHVRPLPPAGRPSDFTGAVGQWHIHTFLSTHWLAAGEIDTLLMEIEGSGSFGNLTLPPIRWPAGFRHFEPVERWQLRENTFPQSGKKIVAIPFTASHPGQYVFPTIAFTWFDPAAGKYDIAHTDSLPLQVIGSTAKTTAHHSSTPPTSWWPQAILIFLLAAILTLVLILQTTAHKNP</sequence>
<dbReference type="AlphaFoldDB" id="A0A8J2UDR7"/>
<evidence type="ECO:0000313" key="4">
    <source>
        <dbReference type="Proteomes" id="UP000607559"/>
    </source>
</evidence>
<dbReference type="RefSeq" id="WP_188932808.1">
    <property type="nucleotide sequence ID" value="NZ_BMJC01000003.1"/>
</dbReference>
<keyword evidence="4" id="KW-1185">Reference proteome</keyword>
<keyword evidence="2" id="KW-0732">Signal</keyword>
<keyword evidence="1" id="KW-1133">Transmembrane helix</keyword>
<keyword evidence="1" id="KW-0472">Membrane</keyword>
<comment type="caution">
    <text evidence="3">The sequence shown here is derived from an EMBL/GenBank/DDBJ whole genome shotgun (WGS) entry which is preliminary data.</text>
</comment>
<gene>
    <name evidence="3" type="ORF">GCM10011511_28750</name>
</gene>
<proteinExistence type="predicted"/>
<feature type="chain" id="PRO_5035221289" evidence="2">
    <location>
        <begin position="24"/>
        <end position="347"/>
    </location>
</feature>
<name>A0A8J2UDR7_9BACT</name>
<dbReference type="EMBL" id="BMJC01000003">
    <property type="protein sequence ID" value="GGB03703.1"/>
    <property type="molecule type" value="Genomic_DNA"/>
</dbReference>
<evidence type="ECO:0000256" key="1">
    <source>
        <dbReference type="SAM" id="Phobius"/>
    </source>
</evidence>
<feature type="transmembrane region" description="Helical" evidence="1">
    <location>
        <begin position="319"/>
        <end position="339"/>
    </location>
</feature>
<feature type="signal peptide" evidence="2">
    <location>
        <begin position="1"/>
        <end position="23"/>
    </location>
</feature>
<dbReference type="PANTHER" id="PTHR40940:SF2">
    <property type="entry name" value="BATD"/>
    <property type="match status" value="1"/>
</dbReference>
<dbReference type="Proteomes" id="UP000607559">
    <property type="component" value="Unassembled WGS sequence"/>
</dbReference>
<reference evidence="3" key="2">
    <citation type="submission" date="2020-09" db="EMBL/GenBank/DDBJ databases">
        <authorList>
            <person name="Sun Q."/>
            <person name="Zhou Y."/>
        </authorList>
    </citation>
    <scope>NUCLEOTIDE SEQUENCE</scope>
    <source>
        <strain evidence="3">CGMCC 1.15448</strain>
    </source>
</reference>
<organism evidence="3 4">
    <name type="scientific">Puia dinghuensis</name>
    <dbReference type="NCBI Taxonomy" id="1792502"/>
    <lineage>
        <taxon>Bacteria</taxon>
        <taxon>Pseudomonadati</taxon>
        <taxon>Bacteroidota</taxon>
        <taxon>Chitinophagia</taxon>
        <taxon>Chitinophagales</taxon>
        <taxon>Chitinophagaceae</taxon>
        <taxon>Puia</taxon>
    </lineage>
</organism>
<evidence type="ECO:0000256" key="2">
    <source>
        <dbReference type="SAM" id="SignalP"/>
    </source>
</evidence>
<evidence type="ECO:0000313" key="3">
    <source>
        <dbReference type="EMBL" id="GGB03703.1"/>
    </source>
</evidence>
<reference evidence="3" key="1">
    <citation type="journal article" date="2014" name="Int. J. Syst. Evol. Microbiol.">
        <title>Complete genome sequence of Corynebacterium casei LMG S-19264T (=DSM 44701T), isolated from a smear-ripened cheese.</title>
        <authorList>
            <consortium name="US DOE Joint Genome Institute (JGI-PGF)"/>
            <person name="Walter F."/>
            <person name="Albersmeier A."/>
            <person name="Kalinowski J."/>
            <person name="Ruckert C."/>
        </authorList>
    </citation>
    <scope>NUCLEOTIDE SEQUENCE</scope>
    <source>
        <strain evidence="3">CGMCC 1.15448</strain>
    </source>
</reference>
<keyword evidence="1" id="KW-0812">Transmembrane</keyword>
<accession>A0A8J2UDR7</accession>